<comment type="caution">
    <text evidence="2">The sequence shown here is derived from an EMBL/GenBank/DDBJ whole genome shotgun (WGS) entry which is preliminary data.</text>
</comment>
<evidence type="ECO:0000313" key="3">
    <source>
        <dbReference type="Proteomes" id="UP000094828"/>
    </source>
</evidence>
<feature type="region of interest" description="Disordered" evidence="1">
    <location>
        <begin position="52"/>
        <end position="76"/>
    </location>
</feature>
<protein>
    <submittedName>
        <fullName evidence="2">Uncharacterized protein</fullName>
    </submittedName>
</protein>
<dbReference type="AlphaFoldDB" id="A0A1C3EGE5"/>
<organism evidence="2 3">
    <name type="scientific">Planctopirus hydrillae</name>
    <dbReference type="NCBI Taxonomy" id="1841610"/>
    <lineage>
        <taxon>Bacteria</taxon>
        <taxon>Pseudomonadati</taxon>
        <taxon>Planctomycetota</taxon>
        <taxon>Planctomycetia</taxon>
        <taxon>Planctomycetales</taxon>
        <taxon>Planctomycetaceae</taxon>
        <taxon>Planctopirus</taxon>
    </lineage>
</organism>
<name>A0A1C3EGE5_9PLAN</name>
<keyword evidence="3" id="KW-1185">Reference proteome</keyword>
<evidence type="ECO:0000256" key="1">
    <source>
        <dbReference type="SAM" id="MobiDB-lite"/>
    </source>
</evidence>
<accession>A0A1C3EGE5</accession>
<proteinExistence type="predicted"/>
<gene>
    <name evidence="2" type="ORF">A6X21_21195</name>
</gene>
<sequence length="76" mass="7988">MVGGEVFGRQAQLVVEDVGSRNFIMVEGPLEAVGNAGEDIQLEAIPQTPGLEALRPKSISSTPQTFIPVSKPPSAK</sequence>
<evidence type="ECO:0000313" key="2">
    <source>
        <dbReference type="EMBL" id="ODA32284.1"/>
    </source>
</evidence>
<reference evidence="2 3" key="1">
    <citation type="submission" date="2016-05" db="EMBL/GenBank/DDBJ databases">
        <title>Genomic and physiological characterization of Planctopirus sp. isolated from fresh water lake.</title>
        <authorList>
            <person name="Subhash Y."/>
            <person name="Ramana C."/>
        </authorList>
    </citation>
    <scope>NUCLEOTIDE SEQUENCE [LARGE SCALE GENOMIC DNA]</scope>
    <source>
        <strain evidence="2 3">JC280</strain>
    </source>
</reference>
<dbReference type="Proteomes" id="UP000094828">
    <property type="component" value="Unassembled WGS sequence"/>
</dbReference>
<dbReference type="EMBL" id="LYDR01000066">
    <property type="protein sequence ID" value="ODA32284.1"/>
    <property type="molecule type" value="Genomic_DNA"/>
</dbReference>
<feature type="compositionally biased region" description="Polar residues" evidence="1">
    <location>
        <begin position="58"/>
        <end position="67"/>
    </location>
</feature>